<evidence type="ECO:0000313" key="2">
    <source>
        <dbReference type="Proteomes" id="UP001064106"/>
    </source>
</evidence>
<accession>A0ABT2QVM2</accession>
<keyword evidence="2" id="KW-1185">Reference proteome</keyword>
<proteinExistence type="predicted"/>
<protein>
    <submittedName>
        <fullName evidence="1">Uncharacterized protein</fullName>
    </submittedName>
</protein>
<dbReference type="PROSITE" id="PS51257">
    <property type="entry name" value="PROKAR_LIPOPROTEIN"/>
    <property type="match status" value="1"/>
</dbReference>
<reference evidence="1" key="1">
    <citation type="submission" date="2012-09" db="EMBL/GenBank/DDBJ databases">
        <title>Genome Sequence of alkane-degrading Bacterium Alcanivorax balearicus MACL04.</title>
        <authorList>
            <person name="Lai Q."/>
            <person name="Shao Z."/>
        </authorList>
    </citation>
    <scope>NUCLEOTIDE SEQUENCE</scope>
    <source>
        <strain evidence="1">MACL04</strain>
    </source>
</reference>
<evidence type="ECO:0000313" key="1">
    <source>
        <dbReference type="EMBL" id="MCU5781578.1"/>
    </source>
</evidence>
<dbReference type="InterPro" id="IPR046516">
    <property type="entry name" value="DUF6694"/>
</dbReference>
<dbReference type="EMBL" id="ARXS01000003">
    <property type="protein sequence ID" value="MCU5781578.1"/>
    <property type="molecule type" value="Genomic_DNA"/>
</dbReference>
<gene>
    <name evidence="1" type="ORF">MA04_00878</name>
</gene>
<dbReference type="Proteomes" id="UP001064106">
    <property type="component" value="Unassembled WGS sequence"/>
</dbReference>
<comment type="caution">
    <text evidence="1">The sequence shown here is derived from an EMBL/GenBank/DDBJ whole genome shotgun (WGS) entry which is preliminary data.</text>
</comment>
<dbReference type="Pfam" id="PF20404">
    <property type="entry name" value="DUF6694"/>
    <property type="match status" value="1"/>
</dbReference>
<organism evidence="1 2">
    <name type="scientific">Alloalcanivorax balearicus MACL04</name>
    <dbReference type="NCBI Taxonomy" id="1177182"/>
    <lineage>
        <taxon>Bacteria</taxon>
        <taxon>Pseudomonadati</taxon>
        <taxon>Pseudomonadota</taxon>
        <taxon>Gammaproteobacteria</taxon>
        <taxon>Oceanospirillales</taxon>
        <taxon>Alcanivoracaceae</taxon>
        <taxon>Alloalcanivorax</taxon>
    </lineage>
</organism>
<name>A0ABT2QVM2_9GAMM</name>
<sequence>MRLIWILCVLTLLSGCFDPTLDISTRESRKTSYLALLNSLPEDQQEEFDALVIKYLEEYEIGGHVYVNDLEDLHGLTAAEILEVTKEHKARIDSIVAEEMAAHQEYQDYKAQNPDKFKPSNYMKVSRHYEPEYFSGYRSELKFVNILSLVDELEIKELTVNRGNCRIYRVMEGPGGSLRHPLPKKIKYGETLKIQVDHQCNIIEAQIVTDHGSGTYTFDG</sequence>